<dbReference type="EMBL" id="FQYU01000004">
    <property type="protein sequence ID" value="SHJ36455.1"/>
    <property type="molecule type" value="Genomic_DNA"/>
</dbReference>
<keyword evidence="1" id="KW-0812">Transmembrane</keyword>
<dbReference type="Proteomes" id="UP000184543">
    <property type="component" value="Unassembled WGS sequence"/>
</dbReference>
<keyword evidence="1" id="KW-0472">Membrane</keyword>
<gene>
    <name evidence="2" type="ORF">SAMN04488513_10474</name>
</gene>
<proteinExistence type="predicted"/>
<sequence length="127" mass="14208">MRTSEKIVVTIAVAYAVLHLSVLFQLVPHTIVWGGKIASIQTIYVLEMVALVTMLFLAMVILMKNRIIKPIFTSKAIKGILFVFAVFFMLNTLGNLLAETKIEKVQALITLYLAFVLFKTSKHIAPL</sequence>
<evidence type="ECO:0000313" key="2">
    <source>
        <dbReference type="EMBL" id="SHJ36455.1"/>
    </source>
</evidence>
<dbReference type="STRING" id="192903.SAMN04488513_10474"/>
<dbReference type="RefSeq" id="WP_072994113.1">
    <property type="nucleotide sequence ID" value="NZ_FQYU01000004.1"/>
</dbReference>
<dbReference type="AlphaFoldDB" id="A0A1M6IPX5"/>
<reference evidence="3" key="1">
    <citation type="submission" date="2016-11" db="EMBL/GenBank/DDBJ databases">
        <authorList>
            <person name="Varghese N."/>
            <person name="Submissions S."/>
        </authorList>
    </citation>
    <scope>NUCLEOTIDE SEQUENCE [LARGE SCALE GENOMIC DNA]</scope>
    <source>
        <strain evidence="3">DSM 19858</strain>
    </source>
</reference>
<feature type="transmembrane region" description="Helical" evidence="1">
    <location>
        <begin position="7"/>
        <end position="31"/>
    </location>
</feature>
<evidence type="ECO:0000313" key="3">
    <source>
        <dbReference type="Proteomes" id="UP000184543"/>
    </source>
</evidence>
<accession>A0A1M6IPX5</accession>
<feature type="transmembrane region" description="Helical" evidence="1">
    <location>
        <begin position="75"/>
        <end position="93"/>
    </location>
</feature>
<keyword evidence="3" id="KW-1185">Reference proteome</keyword>
<evidence type="ECO:0000256" key="1">
    <source>
        <dbReference type="SAM" id="Phobius"/>
    </source>
</evidence>
<protein>
    <submittedName>
        <fullName evidence="2">Uncharacterized protein</fullName>
    </submittedName>
</protein>
<feature type="transmembrane region" description="Helical" evidence="1">
    <location>
        <begin position="43"/>
        <end position="63"/>
    </location>
</feature>
<organism evidence="2 3">
    <name type="scientific">Pseudozobellia thermophila</name>
    <dbReference type="NCBI Taxonomy" id="192903"/>
    <lineage>
        <taxon>Bacteria</taxon>
        <taxon>Pseudomonadati</taxon>
        <taxon>Bacteroidota</taxon>
        <taxon>Flavobacteriia</taxon>
        <taxon>Flavobacteriales</taxon>
        <taxon>Flavobacteriaceae</taxon>
        <taxon>Pseudozobellia</taxon>
    </lineage>
</organism>
<name>A0A1M6IPX5_9FLAO</name>
<keyword evidence="1" id="KW-1133">Transmembrane helix</keyword>
<dbReference type="OrthoDB" id="2868029at2"/>